<accession>A0A1Z5RNT4</accession>
<reference evidence="1 2" key="1">
    <citation type="journal article" date="2009" name="Nature">
        <title>The Sorghum bicolor genome and the diversification of grasses.</title>
        <authorList>
            <person name="Paterson A.H."/>
            <person name="Bowers J.E."/>
            <person name="Bruggmann R."/>
            <person name="Dubchak I."/>
            <person name="Grimwood J."/>
            <person name="Gundlach H."/>
            <person name="Haberer G."/>
            <person name="Hellsten U."/>
            <person name="Mitros T."/>
            <person name="Poliakov A."/>
            <person name="Schmutz J."/>
            <person name="Spannagl M."/>
            <person name="Tang H."/>
            <person name="Wang X."/>
            <person name="Wicker T."/>
            <person name="Bharti A.K."/>
            <person name="Chapman J."/>
            <person name="Feltus F.A."/>
            <person name="Gowik U."/>
            <person name="Grigoriev I.V."/>
            <person name="Lyons E."/>
            <person name="Maher C.A."/>
            <person name="Martis M."/>
            <person name="Narechania A."/>
            <person name="Otillar R.P."/>
            <person name="Penning B.W."/>
            <person name="Salamov A.A."/>
            <person name="Wang Y."/>
            <person name="Zhang L."/>
            <person name="Carpita N.C."/>
            <person name="Freeling M."/>
            <person name="Gingle A.R."/>
            <person name="Hash C.T."/>
            <person name="Keller B."/>
            <person name="Klein P."/>
            <person name="Kresovich S."/>
            <person name="McCann M.C."/>
            <person name="Ming R."/>
            <person name="Peterson D.G."/>
            <person name="Mehboob-ur-Rahman"/>
            <person name="Ware D."/>
            <person name="Westhoff P."/>
            <person name="Mayer K.F."/>
            <person name="Messing J."/>
            <person name="Rokhsar D.S."/>
        </authorList>
    </citation>
    <scope>NUCLEOTIDE SEQUENCE [LARGE SCALE GENOMIC DNA]</scope>
    <source>
        <strain evidence="2">cv. BTx623</strain>
    </source>
</reference>
<proteinExistence type="predicted"/>
<reference evidence="2" key="2">
    <citation type="journal article" date="2018" name="Plant J.">
        <title>The Sorghum bicolor reference genome: improved assembly, gene annotations, a transcriptome atlas, and signatures of genome organization.</title>
        <authorList>
            <person name="McCormick R.F."/>
            <person name="Truong S.K."/>
            <person name="Sreedasyam A."/>
            <person name="Jenkins J."/>
            <person name="Shu S."/>
            <person name="Sims D."/>
            <person name="Kennedy M."/>
            <person name="Amirebrahimi M."/>
            <person name="Weers B.D."/>
            <person name="McKinley B."/>
            <person name="Mattison A."/>
            <person name="Morishige D.T."/>
            <person name="Grimwood J."/>
            <person name="Schmutz J."/>
            <person name="Mullet J.E."/>
        </authorList>
    </citation>
    <scope>NUCLEOTIDE SEQUENCE [LARGE SCALE GENOMIC DNA]</scope>
    <source>
        <strain evidence="2">cv. BTx623</strain>
    </source>
</reference>
<evidence type="ECO:0000313" key="2">
    <source>
        <dbReference type="Proteomes" id="UP000000768"/>
    </source>
</evidence>
<dbReference type="InParanoid" id="A0A1Z5RNT4"/>
<dbReference type="EMBL" id="CM000763">
    <property type="protein sequence ID" value="OQU85420.1"/>
    <property type="molecule type" value="Genomic_DNA"/>
</dbReference>
<organism evidence="1 2">
    <name type="scientific">Sorghum bicolor</name>
    <name type="common">Sorghum</name>
    <name type="synonym">Sorghum vulgare</name>
    <dbReference type="NCBI Taxonomy" id="4558"/>
    <lineage>
        <taxon>Eukaryota</taxon>
        <taxon>Viridiplantae</taxon>
        <taxon>Streptophyta</taxon>
        <taxon>Embryophyta</taxon>
        <taxon>Tracheophyta</taxon>
        <taxon>Spermatophyta</taxon>
        <taxon>Magnoliopsida</taxon>
        <taxon>Liliopsida</taxon>
        <taxon>Poales</taxon>
        <taxon>Poaceae</taxon>
        <taxon>PACMAD clade</taxon>
        <taxon>Panicoideae</taxon>
        <taxon>Andropogonodae</taxon>
        <taxon>Andropogoneae</taxon>
        <taxon>Sorghinae</taxon>
        <taxon>Sorghum</taxon>
    </lineage>
</organism>
<sequence length="123" mass="13769">MRMGSSAAAFPLHIGFAAKLRLGLQNSKSSRVRWQLKTTGRRAIAGPRHTRRAPWRCRTASLGEARESEGQSRYSCSALRLVIADAARLTRTRHMPWCRWTASPGRQVRAQVTHVPIGASIHR</sequence>
<dbReference type="OMA" id="HTRRAPW"/>
<keyword evidence="2" id="KW-1185">Reference proteome</keyword>
<evidence type="ECO:0000313" key="1">
    <source>
        <dbReference type="EMBL" id="OQU85420.1"/>
    </source>
</evidence>
<dbReference type="AlphaFoldDB" id="A0A1Z5RNT4"/>
<dbReference type="Gramene" id="OQU85420">
    <property type="protein sequence ID" value="OQU85420"/>
    <property type="gene ID" value="SORBI_3004G235851"/>
</dbReference>
<protein>
    <submittedName>
        <fullName evidence="1">Uncharacterized protein</fullName>
    </submittedName>
</protein>
<dbReference type="Proteomes" id="UP000000768">
    <property type="component" value="Chromosome 4"/>
</dbReference>
<gene>
    <name evidence="1" type="ORF">SORBI_3004G235851</name>
</gene>
<name>A0A1Z5RNT4_SORBI</name>